<name>A0A2U1AX45_9BACT</name>
<sequence>MNRFVKKNMILIIVISLSSVAAIALLVWTAIEHSRMSAYINQVNKLREDIGVLVSKKPAPVDENKPRIRQDIETYSKAADAIERAFNDPLLPALEEFIKVVRYRDPEKKANRPISLAEFKTLFFEEWNKVDAANVAQQGITFKVFQQRFPNWRDAMLEFKKLAEKATTEPITDQSVDEVFLTALGVPRTMQGKPELLSRFMTDYRYKLLDMLSAGKITVGNVEAGNFSFTQQDVFQPEEYPQVARNWDIIGDIVSKMVEAKVKSLNGFYKRTVAGEAVGDYQVYNFTFEVEGSLESIRKLVSLLDQSYLKGNRVYVVRAVFLYAVEDQAKLLFMPASAVPGMEGQNGEDGFMPPGMQPPGMPGMPDMRQPGMPGMQQPQFQGRGRGRRGNIQRPMESDRQMTEEEQRAQLEEARKKWLEAEKKKPFYERIGYGNTLVGANSDCQAQITVEYVILNKN</sequence>
<evidence type="ECO:0000313" key="3">
    <source>
        <dbReference type="Proteomes" id="UP000245959"/>
    </source>
</evidence>
<feature type="compositionally biased region" description="Basic and acidic residues" evidence="1">
    <location>
        <begin position="395"/>
        <end position="405"/>
    </location>
</feature>
<evidence type="ECO:0000256" key="1">
    <source>
        <dbReference type="SAM" id="MobiDB-lite"/>
    </source>
</evidence>
<evidence type="ECO:0000313" key="2">
    <source>
        <dbReference type="EMBL" id="PVY40990.1"/>
    </source>
</evidence>
<comment type="caution">
    <text evidence="2">The sequence shown here is derived from an EMBL/GenBank/DDBJ whole genome shotgun (WGS) entry which is preliminary data.</text>
</comment>
<protein>
    <submittedName>
        <fullName evidence="2">Uncharacterized protein</fullName>
    </submittedName>
</protein>
<keyword evidence="3" id="KW-1185">Reference proteome</keyword>
<dbReference type="AlphaFoldDB" id="A0A2U1AX45"/>
<accession>A0A2U1AX45</accession>
<dbReference type="GeneID" id="78295500"/>
<organism evidence="2 3">
    <name type="scientific">Victivallis vadensis</name>
    <dbReference type="NCBI Taxonomy" id="172901"/>
    <lineage>
        <taxon>Bacteria</taxon>
        <taxon>Pseudomonadati</taxon>
        <taxon>Lentisphaerota</taxon>
        <taxon>Lentisphaeria</taxon>
        <taxon>Victivallales</taxon>
        <taxon>Victivallaceae</taxon>
        <taxon>Victivallis</taxon>
    </lineage>
</organism>
<dbReference type="Proteomes" id="UP000245959">
    <property type="component" value="Unassembled WGS sequence"/>
</dbReference>
<feature type="region of interest" description="Disordered" evidence="1">
    <location>
        <begin position="375"/>
        <end position="405"/>
    </location>
</feature>
<proteinExistence type="predicted"/>
<dbReference type="EMBL" id="QEKH01000015">
    <property type="protein sequence ID" value="PVY40990.1"/>
    <property type="molecule type" value="Genomic_DNA"/>
</dbReference>
<dbReference type="RefSeq" id="WP_133245151.1">
    <property type="nucleotide sequence ID" value="NZ_CABMMC010000062.1"/>
</dbReference>
<gene>
    <name evidence="2" type="ORF">C8D82_11541</name>
</gene>
<dbReference type="OrthoDB" id="9990303at2"/>
<reference evidence="2 3" key="1">
    <citation type="submission" date="2018-04" db="EMBL/GenBank/DDBJ databases">
        <title>Genomic Encyclopedia of Type Strains, Phase IV (KMG-IV): sequencing the most valuable type-strain genomes for metagenomic binning, comparative biology and taxonomic classification.</title>
        <authorList>
            <person name="Goeker M."/>
        </authorList>
    </citation>
    <scope>NUCLEOTIDE SEQUENCE [LARGE SCALE GENOMIC DNA]</scope>
    <source>
        <strain evidence="2 3">DSM 14823</strain>
    </source>
</reference>